<proteinExistence type="predicted"/>
<gene>
    <name evidence="1" type="ORF">JF922_13275</name>
</gene>
<accession>A0A934K550</accession>
<evidence type="ECO:0000313" key="2">
    <source>
        <dbReference type="Proteomes" id="UP000612893"/>
    </source>
</evidence>
<dbReference type="EMBL" id="JAEKNR010000136">
    <property type="protein sequence ID" value="MBJ7599039.1"/>
    <property type="molecule type" value="Genomic_DNA"/>
</dbReference>
<dbReference type="RefSeq" id="WP_338202387.1">
    <property type="nucleotide sequence ID" value="NZ_JAEKNR010000136.1"/>
</dbReference>
<reference evidence="1" key="1">
    <citation type="submission" date="2020-10" db="EMBL/GenBank/DDBJ databases">
        <title>Ca. Dormibacterota MAGs.</title>
        <authorList>
            <person name="Montgomery K."/>
        </authorList>
    </citation>
    <scope>NUCLEOTIDE SEQUENCE [LARGE SCALE GENOMIC DNA]</scope>
    <source>
        <strain evidence="1">SC8812_S17_10</strain>
    </source>
</reference>
<keyword evidence="2" id="KW-1185">Reference proteome</keyword>
<name>A0A934K550_9BACT</name>
<dbReference type="Proteomes" id="UP000612893">
    <property type="component" value="Unassembled WGS sequence"/>
</dbReference>
<sequence>MTMIMYMARAIAWGLSRMLHITEDVPVAHLDLEHAHWDPTRREWFTHEDDLERTAARAA</sequence>
<dbReference type="AlphaFoldDB" id="A0A934K550"/>
<evidence type="ECO:0000313" key="1">
    <source>
        <dbReference type="EMBL" id="MBJ7599039.1"/>
    </source>
</evidence>
<comment type="caution">
    <text evidence="1">The sequence shown here is derived from an EMBL/GenBank/DDBJ whole genome shotgun (WGS) entry which is preliminary data.</text>
</comment>
<protein>
    <submittedName>
        <fullName evidence="1">Uncharacterized protein</fullName>
    </submittedName>
</protein>
<organism evidence="1 2">
    <name type="scientific">Candidatus Nephthysia bennettiae</name>
    <dbReference type="NCBI Taxonomy" id="3127016"/>
    <lineage>
        <taxon>Bacteria</taxon>
        <taxon>Bacillati</taxon>
        <taxon>Candidatus Dormiibacterota</taxon>
        <taxon>Candidatus Dormibacteria</taxon>
        <taxon>Candidatus Dormibacterales</taxon>
        <taxon>Candidatus Dormibacteraceae</taxon>
        <taxon>Candidatus Nephthysia</taxon>
    </lineage>
</organism>